<evidence type="ECO:0000313" key="6">
    <source>
        <dbReference type="Proteomes" id="UP001358417"/>
    </source>
</evidence>
<accession>A0AAV9N643</accession>
<feature type="transmembrane region" description="Helical" evidence="2">
    <location>
        <begin position="269"/>
        <end position="290"/>
    </location>
</feature>
<dbReference type="Pfam" id="PF13632">
    <property type="entry name" value="Glyco_trans_2_3"/>
    <property type="match status" value="1"/>
</dbReference>
<organism evidence="5 6">
    <name type="scientific">Exophiala bonariae</name>
    <dbReference type="NCBI Taxonomy" id="1690606"/>
    <lineage>
        <taxon>Eukaryota</taxon>
        <taxon>Fungi</taxon>
        <taxon>Dikarya</taxon>
        <taxon>Ascomycota</taxon>
        <taxon>Pezizomycotina</taxon>
        <taxon>Eurotiomycetes</taxon>
        <taxon>Chaetothyriomycetidae</taxon>
        <taxon>Chaetothyriales</taxon>
        <taxon>Herpotrichiellaceae</taxon>
        <taxon>Exophiala</taxon>
    </lineage>
</organism>
<reference evidence="5 6" key="1">
    <citation type="submission" date="2023-08" db="EMBL/GenBank/DDBJ databases">
        <title>Black Yeasts Isolated from many extreme environments.</title>
        <authorList>
            <person name="Coleine C."/>
            <person name="Stajich J.E."/>
            <person name="Selbmann L."/>
        </authorList>
    </citation>
    <scope>NUCLEOTIDE SEQUENCE [LARGE SCALE GENOMIC DNA]</scope>
    <source>
        <strain evidence="5 6">CCFEE 5792</strain>
    </source>
</reference>
<dbReference type="InterPro" id="IPR057688">
    <property type="entry name" value="DUF7928"/>
</dbReference>
<evidence type="ECO:0000313" key="5">
    <source>
        <dbReference type="EMBL" id="KAK5048493.1"/>
    </source>
</evidence>
<protein>
    <recommendedName>
        <fullName evidence="7">Glycosyltransferase 2-like domain-containing protein</fullName>
    </recommendedName>
</protein>
<feature type="domain" description="DUF7928" evidence="4">
    <location>
        <begin position="78"/>
        <end position="226"/>
    </location>
</feature>
<sequence length="896" mass="100407">MYAMQHPAPKLDSATGVERGPGPNLPPSSTINQATKVEGFPFPDLATSPSIYSRSPSRLSFFSNAESEFPMTSAEAFRNDIMLKYLHQRQLEKNWNHKSYENHGVVLRRGKDDFICRPEQLLSLTGGFYDQVRTLNVKVAITVKTSVIDTFLSTSTLPYLPLADGRRIQVLPYIFSLARCKKHQMAAFIRQSGLLVVWHNDPEMIISSAESIEQQLVQLLWKNQIAISEAEYSCSESSIVIGEGQGPIADGSSPEHLPAKRKIMLYQPLLTGLTAALSIFCIGVGWRQVAIEIKVDSSTRRLALLAVVPAQIWLGWFFFHTLVNGIAQMIGPVNQVGANSKSYSGVKTARLATENLPHVTIQCPVYKEGLWGVIDPTMVSLRTAISTYEMQGGSANIFVNDDGIQLLSPEKAEERRKYYDEHSIAWVGRPKHDPDGEQPFIRPGKFKKASNMNYAMGVSARVETKLAAITRGENWSDSDEEEAYRDALVEVIADDSGRTWAEGDIRIGDYILIIDSDTRVPSDCLLDAVSEMEESPQVAIIQFSSGVMNVTTSFFEKGITFFTNLVYTAIQFAVANGDVAPFVGHNAILRWSAVQDVSCEQDGREKYWSEDTVSEDFDMALRLQSKGYSLRFSTVHGDQFQEGVSLTVYDELARWEKYAYGCSELIFQPFRYWPTRGPITPLFRHFIASNMSLMSKITVLSYIGTYYAIGSAWLLTVLNYFLVGWYNGYLDHYYTDSFRIYFSIVVVFQALGTISLSVLRYRTTDCSLVGSFLENLKWLPLLTIFLGGISIHVSQAIASHMFSVDMSWGATAKEETKTTFFNEIPTIFRKFKFTFAFCVLMVICMVVVAGVGPLGGLVPYSYQITNFTAIWPLSTVVVFHFLMPLVLNPGLMQFTF</sequence>
<dbReference type="GeneID" id="89973758"/>
<keyword evidence="2" id="KW-0812">Transmembrane</keyword>
<feature type="transmembrane region" description="Helical" evidence="2">
    <location>
        <begin position="833"/>
        <end position="857"/>
    </location>
</feature>
<gene>
    <name evidence="5" type="ORF">LTR84_005583</name>
</gene>
<evidence type="ECO:0000256" key="1">
    <source>
        <dbReference type="SAM" id="MobiDB-lite"/>
    </source>
</evidence>
<evidence type="ECO:0008006" key="7">
    <source>
        <dbReference type="Google" id="ProtNLM"/>
    </source>
</evidence>
<dbReference type="Gene3D" id="3.90.550.10">
    <property type="entry name" value="Spore Coat Polysaccharide Biosynthesis Protein SpsA, Chain A"/>
    <property type="match status" value="1"/>
</dbReference>
<dbReference type="Pfam" id="PF25550">
    <property type="entry name" value="DUF7928"/>
    <property type="match status" value="1"/>
</dbReference>
<dbReference type="InterPro" id="IPR029044">
    <property type="entry name" value="Nucleotide-diphossugar_trans"/>
</dbReference>
<evidence type="ECO:0000259" key="4">
    <source>
        <dbReference type="Pfam" id="PF25550"/>
    </source>
</evidence>
<keyword evidence="6" id="KW-1185">Reference proteome</keyword>
<dbReference type="PANTHER" id="PTHR35408:SF1">
    <property type="entry name" value="GLYCOSYLTRANSFERASE 2-LIKE DOMAIN-CONTAINING PROTEIN"/>
    <property type="match status" value="1"/>
</dbReference>
<feature type="domain" description="Glycosyltransferase 2-like" evidence="3">
    <location>
        <begin position="510"/>
        <end position="721"/>
    </location>
</feature>
<feature type="transmembrane region" description="Helical" evidence="2">
    <location>
        <begin position="738"/>
        <end position="758"/>
    </location>
</feature>
<dbReference type="PANTHER" id="PTHR35408">
    <property type="entry name" value="CHROMOSOME 15, WHOLE GENOME SHOTGUN SEQUENCE"/>
    <property type="match status" value="1"/>
</dbReference>
<feature type="transmembrane region" description="Helical" evidence="2">
    <location>
        <begin position="699"/>
        <end position="726"/>
    </location>
</feature>
<dbReference type="SUPFAM" id="SSF53448">
    <property type="entry name" value="Nucleotide-diphospho-sugar transferases"/>
    <property type="match status" value="1"/>
</dbReference>
<keyword evidence="2" id="KW-1133">Transmembrane helix</keyword>
<dbReference type="RefSeq" id="XP_064703852.1">
    <property type="nucleotide sequence ID" value="XM_064849149.1"/>
</dbReference>
<name>A0AAV9N643_9EURO</name>
<evidence type="ECO:0000256" key="2">
    <source>
        <dbReference type="SAM" id="Phobius"/>
    </source>
</evidence>
<evidence type="ECO:0000259" key="3">
    <source>
        <dbReference type="Pfam" id="PF13632"/>
    </source>
</evidence>
<feature type="transmembrane region" description="Helical" evidence="2">
    <location>
        <begin position="302"/>
        <end position="319"/>
    </location>
</feature>
<comment type="caution">
    <text evidence="5">The sequence shown here is derived from an EMBL/GenBank/DDBJ whole genome shotgun (WGS) entry which is preliminary data.</text>
</comment>
<feature type="region of interest" description="Disordered" evidence="1">
    <location>
        <begin position="1"/>
        <end position="33"/>
    </location>
</feature>
<dbReference type="Proteomes" id="UP001358417">
    <property type="component" value="Unassembled WGS sequence"/>
</dbReference>
<dbReference type="InterPro" id="IPR001173">
    <property type="entry name" value="Glyco_trans_2-like"/>
</dbReference>
<dbReference type="EMBL" id="JAVRRD010000021">
    <property type="protein sequence ID" value="KAK5048493.1"/>
    <property type="molecule type" value="Genomic_DNA"/>
</dbReference>
<dbReference type="AlphaFoldDB" id="A0AAV9N643"/>
<feature type="transmembrane region" description="Helical" evidence="2">
    <location>
        <begin position="869"/>
        <end position="887"/>
    </location>
</feature>
<proteinExistence type="predicted"/>
<keyword evidence="2" id="KW-0472">Membrane</keyword>